<dbReference type="RefSeq" id="WP_209772455.1">
    <property type="nucleotide sequence ID" value="NZ_JAGINP010000035.1"/>
</dbReference>
<sequence>MLSTDALTLLQSSIRTVWTLEILLLLRRDAGRAWNAEELIRESRSSTVIVQEALTNLQQSGLAADEPDGRVRYQPASPAFESWVGEIASAYAAQPTAIVKALRSVSSDKIQNFADAFRFRRDE</sequence>
<name>A0ABS4SW92_9PROT</name>
<evidence type="ECO:0000313" key="1">
    <source>
        <dbReference type="EMBL" id="MBP2296822.1"/>
    </source>
</evidence>
<comment type="caution">
    <text evidence="1">The sequence shown here is derived from an EMBL/GenBank/DDBJ whole genome shotgun (WGS) entry which is preliminary data.</text>
</comment>
<dbReference type="Proteomes" id="UP000781958">
    <property type="component" value="Unassembled WGS sequence"/>
</dbReference>
<protein>
    <recommendedName>
        <fullName evidence="3">Transcriptional regulator</fullName>
    </recommendedName>
</protein>
<dbReference type="EMBL" id="JAGINP010000035">
    <property type="protein sequence ID" value="MBP2296822.1"/>
    <property type="molecule type" value="Genomic_DNA"/>
</dbReference>
<organism evidence="1 2">
    <name type="scientific">Azospirillum rugosum</name>
    <dbReference type="NCBI Taxonomy" id="416170"/>
    <lineage>
        <taxon>Bacteria</taxon>
        <taxon>Pseudomonadati</taxon>
        <taxon>Pseudomonadota</taxon>
        <taxon>Alphaproteobacteria</taxon>
        <taxon>Rhodospirillales</taxon>
        <taxon>Azospirillaceae</taxon>
        <taxon>Azospirillum</taxon>
    </lineage>
</organism>
<accession>A0ABS4SW92</accession>
<evidence type="ECO:0008006" key="3">
    <source>
        <dbReference type="Google" id="ProtNLM"/>
    </source>
</evidence>
<gene>
    <name evidence="1" type="ORF">J2851_006640</name>
</gene>
<keyword evidence="2" id="KW-1185">Reference proteome</keyword>
<proteinExistence type="predicted"/>
<evidence type="ECO:0000313" key="2">
    <source>
        <dbReference type="Proteomes" id="UP000781958"/>
    </source>
</evidence>
<reference evidence="1 2" key="1">
    <citation type="submission" date="2021-03" db="EMBL/GenBank/DDBJ databases">
        <title>Genomic Encyclopedia of Type Strains, Phase III (KMG-III): the genomes of soil and plant-associated and newly described type strains.</title>
        <authorList>
            <person name="Whitman W."/>
        </authorList>
    </citation>
    <scope>NUCLEOTIDE SEQUENCE [LARGE SCALE GENOMIC DNA]</scope>
    <source>
        <strain evidence="1 2">IMMIB AFH-6</strain>
    </source>
</reference>